<protein>
    <submittedName>
        <fullName evidence="2">DUF6582 domain-containing protein</fullName>
    </submittedName>
</protein>
<keyword evidence="3" id="KW-1185">Reference proteome</keyword>
<evidence type="ECO:0000256" key="1">
    <source>
        <dbReference type="SAM" id="MobiDB-lite"/>
    </source>
</evidence>
<dbReference type="Pfam" id="PF20223">
    <property type="entry name" value="DUF6582"/>
    <property type="match status" value="1"/>
</dbReference>
<feature type="compositionally biased region" description="Basic and acidic residues" evidence="1">
    <location>
        <begin position="81"/>
        <end position="96"/>
    </location>
</feature>
<sequence>MDDELEEEKVNEMYDLNVNHVDAVTQPASGRKFLVIKSEDGENGPSLNELLDAAKVAKSKENDQLHEQAESRAKKYGISFKDGKGHLDPPKGKPTDPDQYADPVNYAYPIDSEHIQAAVSYFNHDGQREAGGYTSEEWEKIGKRIASAAGDGYSYQNGKIETPNNKGEIKKGVDEVDGEQTNDQVIVPGSQEWEQHDAGLMQQATAGLVALKGLIKEIMNREQAEVAAGHGDDNEQVYGLMNALDGIANALKEVAAVTATEQTETVEKAKCKMTKEEMKKAHDTMMNLCKTAGYGNLDEFHKACKSMGCCDPDDPDDEVAPEAKDVEESKKPTEKAEGDLPDTDKTKPKENVVPNGDKPQTKQDAPKAETKKSVDSEETEEVKKSATSETLVAESVQKALKAAGLDQLGDKLGELLKVTKSVGSLEERLKKIEDQPMPGGPMLRGAAQNNDYYVVRKGQGPDLNNPDVLSQAAQQVQDPYIRNVLQREVAKSIHPAMQNNQ</sequence>
<feature type="compositionally biased region" description="Basic and acidic residues" evidence="1">
    <location>
        <begin position="59"/>
        <end position="73"/>
    </location>
</feature>
<evidence type="ECO:0000313" key="2">
    <source>
        <dbReference type="EMBL" id="MFC6385210.1"/>
    </source>
</evidence>
<feature type="region of interest" description="Disordered" evidence="1">
    <location>
        <begin position="59"/>
        <end position="98"/>
    </location>
</feature>
<gene>
    <name evidence="2" type="ORF">ACFP7A_01235</name>
</gene>
<dbReference type="Proteomes" id="UP001596267">
    <property type="component" value="Unassembled WGS sequence"/>
</dbReference>
<name>A0ABW1WDN2_9BACL</name>
<dbReference type="RefSeq" id="WP_253077319.1">
    <property type="nucleotide sequence ID" value="NZ_JAMXWN010000019.1"/>
</dbReference>
<evidence type="ECO:0000313" key="3">
    <source>
        <dbReference type="Proteomes" id="UP001596267"/>
    </source>
</evidence>
<feature type="compositionally biased region" description="Basic and acidic residues" evidence="1">
    <location>
        <begin position="321"/>
        <end position="350"/>
    </location>
</feature>
<feature type="region of interest" description="Disordered" evidence="1">
    <location>
        <begin position="315"/>
        <end position="390"/>
    </location>
</feature>
<reference evidence="3" key="1">
    <citation type="journal article" date="2019" name="Int. J. Syst. Evol. Microbiol.">
        <title>The Global Catalogue of Microorganisms (GCM) 10K type strain sequencing project: providing services to taxonomists for standard genome sequencing and annotation.</title>
        <authorList>
            <consortium name="The Broad Institute Genomics Platform"/>
            <consortium name="The Broad Institute Genome Sequencing Center for Infectious Disease"/>
            <person name="Wu L."/>
            <person name="Ma J."/>
        </authorList>
    </citation>
    <scope>NUCLEOTIDE SEQUENCE [LARGE SCALE GENOMIC DNA]</scope>
    <source>
        <strain evidence="3">CCUG 42001</strain>
    </source>
</reference>
<accession>A0ABW1WDN2</accession>
<proteinExistence type="predicted"/>
<feature type="compositionally biased region" description="Basic and acidic residues" evidence="1">
    <location>
        <begin position="359"/>
        <end position="386"/>
    </location>
</feature>
<organism evidence="2 3">
    <name type="scientific">Sporolactobacillus kofuensis</name>
    <dbReference type="NCBI Taxonomy" id="269672"/>
    <lineage>
        <taxon>Bacteria</taxon>
        <taxon>Bacillati</taxon>
        <taxon>Bacillota</taxon>
        <taxon>Bacilli</taxon>
        <taxon>Bacillales</taxon>
        <taxon>Sporolactobacillaceae</taxon>
        <taxon>Sporolactobacillus</taxon>
    </lineage>
</organism>
<dbReference type="EMBL" id="JBHSTQ010000001">
    <property type="protein sequence ID" value="MFC6385210.1"/>
    <property type="molecule type" value="Genomic_DNA"/>
</dbReference>
<comment type="caution">
    <text evidence="2">The sequence shown here is derived from an EMBL/GenBank/DDBJ whole genome shotgun (WGS) entry which is preliminary data.</text>
</comment>
<dbReference type="InterPro" id="IPR046489">
    <property type="entry name" value="DUF6582"/>
</dbReference>